<dbReference type="RefSeq" id="WP_140455677.1">
    <property type="nucleotide sequence ID" value="NZ_VFRP01000025.1"/>
</dbReference>
<dbReference type="PANTHER" id="PTHR43537">
    <property type="entry name" value="TRANSCRIPTIONAL REGULATOR, GNTR FAMILY"/>
    <property type="match status" value="1"/>
</dbReference>
<dbReference type="SUPFAM" id="SSF46785">
    <property type="entry name" value="Winged helix' DNA-binding domain"/>
    <property type="match status" value="1"/>
</dbReference>
<dbReference type="InterPro" id="IPR036388">
    <property type="entry name" value="WH-like_DNA-bd_sf"/>
</dbReference>
<keyword evidence="2" id="KW-0238">DNA-binding</keyword>
<comment type="caution">
    <text evidence="5">The sequence shown here is derived from an EMBL/GenBank/DDBJ whole genome shotgun (WGS) entry which is preliminary data.</text>
</comment>
<evidence type="ECO:0000313" key="5">
    <source>
        <dbReference type="EMBL" id="TPE48071.1"/>
    </source>
</evidence>
<reference evidence="5 6" key="1">
    <citation type="submission" date="2019-06" db="EMBL/GenBank/DDBJ databases">
        <title>A novel bacterium of genus Amaricoccus, isolated from marine sediment.</title>
        <authorList>
            <person name="Huang H."/>
            <person name="Mo K."/>
            <person name="Hu Y."/>
        </authorList>
    </citation>
    <scope>NUCLEOTIDE SEQUENCE [LARGE SCALE GENOMIC DNA]</scope>
    <source>
        <strain evidence="5 6">HB172011</strain>
    </source>
</reference>
<keyword evidence="6" id="KW-1185">Reference proteome</keyword>
<keyword evidence="1" id="KW-0805">Transcription regulation</keyword>
<dbReference type="PANTHER" id="PTHR43537:SF53">
    <property type="entry name" value="HTH-TYPE TRANSCRIPTIONAL REPRESSOR NANR"/>
    <property type="match status" value="1"/>
</dbReference>
<evidence type="ECO:0000256" key="2">
    <source>
        <dbReference type="ARBA" id="ARBA00023125"/>
    </source>
</evidence>
<dbReference type="InterPro" id="IPR011711">
    <property type="entry name" value="GntR_C"/>
</dbReference>
<protein>
    <submittedName>
        <fullName evidence="5">GntR family transcriptional regulator</fullName>
    </submittedName>
</protein>
<evidence type="ECO:0000256" key="3">
    <source>
        <dbReference type="ARBA" id="ARBA00023163"/>
    </source>
</evidence>
<dbReference type="CDD" id="cd07377">
    <property type="entry name" value="WHTH_GntR"/>
    <property type="match status" value="1"/>
</dbReference>
<dbReference type="GO" id="GO:0003700">
    <property type="term" value="F:DNA-binding transcription factor activity"/>
    <property type="evidence" value="ECO:0007669"/>
    <property type="project" value="InterPro"/>
</dbReference>
<evidence type="ECO:0000313" key="6">
    <source>
        <dbReference type="Proteomes" id="UP000319255"/>
    </source>
</evidence>
<sequence length="280" mass="30838">MIISCAESVHTCRNLRQRARLRLAAKGVAKVHLRKWMIPDMARFAMKEAPIHSDDICEDICATLRAAIFEGELKPGDKLVEETIARHFRTSRTVVRGALSMLAQQSLAERRRNHGSFVATPGEAEARNLLATRRVLEIAVMDALKGKLGPKQVSQLARTIAHENQVHAGHDRAAKKRIAGDFHYLLAEFTGNTVLNRMLENILARLSLVNALYERATACSCGTAHHEAILSHLERGDLAGARRAMAVHLDDMEAGIVFRAASTEEGGLLAILERMSAKVS</sequence>
<proteinExistence type="predicted"/>
<organism evidence="5 6">
    <name type="scientific">Amaricoccus solimangrovi</name>
    <dbReference type="NCBI Taxonomy" id="2589815"/>
    <lineage>
        <taxon>Bacteria</taxon>
        <taxon>Pseudomonadati</taxon>
        <taxon>Pseudomonadota</taxon>
        <taxon>Alphaproteobacteria</taxon>
        <taxon>Rhodobacterales</taxon>
        <taxon>Paracoccaceae</taxon>
        <taxon>Amaricoccus</taxon>
    </lineage>
</organism>
<evidence type="ECO:0000259" key="4">
    <source>
        <dbReference type="PROSITE" id="PS50949"/>
    </source>
</evidence>
<dbReference type="Proteomes" id="UP000319255">
    <property type="component" value="Unassembled WGS sequence"/>
</dbReference>
<dbReference type="PROSITE" id="PS50949">
    <property type="entry name" value="HTH_GNTR"/>
    <property type="match status" value="1"/>
</dbReference>
<dbReference type="SMART" id="SM00895">
    <property type="entry name" value="FCD"/>
    <property type="match status" value="1"/>
</dbReference>
<name>A0A501WM32_9RHOB</name>
<dbReference type="EMBL" id="VFRP01000025">
    <property type="protein sequence ID" value="TPE48071.1"/>
    <property type="molecule type" value="Genomic_DNA"/>
</dbReference>
<dbReference type="InterPro" id="IPR036390">
    <property type="entry name" value="WH_DNA-bd_sf"/>
</dbReference>
<feature type="domain" description="HTH gntR-type" evidence="4">
    <location>
        <begin position="54"/>
        <end position="121"/>
    </location>
</feature>
<gene>
    <name evidence="5" type="ORF">FJM51_18815</name>
</gene>
<accession>A0A501WM32</accession>
<dbReference type="Pfam" id="PF00392">
    <property type="entry name" value="GntR"/>
    <property type="match status" value="1"/>
</dbReference>
<dbReference type="Pfam" id="PF07729">
    <property type="entry name" value="FCD"/>
    <property type="match status" value="1"/>
</dbReference>
<dbReference type="OrthoDB" id="7618373at2"/>
<dbReference type="Gene3D" id="1.10.10.10">
    <property type="entry name" value="Winged helix-like DNA-binding domain superfamily/Winged helix DNA-binding domain"/>
    <property type="match status" value="1"/>
</dbReference>
<dbReference type="AlphaFoldDB" id="A0A501WM32"/>
<evidence type="ECO:0000256" key="1">
    <source>
        <dbReference type="ARBA" id="ARBA00023015"/>
    </source>
</evidence>
<dbReference type="InterPro" id="IPR008920">
    <property type="entry name" value="TF_FadR/GntR_C"/>
</dbReference>
<dbReference type="SMART" id="SM00345">
    <property type="entry name" value="HTH_GNTR"/>
    <property type="match status" value="1"/>
</dbReference>
<dbReference type="SUPFAM" id="SSF48008">
    <property type="entry name" value="GntR ligand-binding domain-like"/>
    <property type="match status" value="1"/>
</dbReference>
<dbReference type="InterPro" id="IPR000524">
    <property type="entry name" value="Tscrpt_reg_HTH_GntR"/>
</dbReference>
<dbReference type="Gene3D" id="1.20.120.530">
    <property type="entry name" value="GntR ligand-binding domain-like"/>
    <property type="match status" value="1"/>
</dbReference>
<keyword evidence="3" id="KW-0804">Transcription</keyword>
<dbReference type="GO" id="GO:0003677">
    <property type="term" value="F:DNA binding"/>
    <property type="evidence" value="ECO:0007669"/>
    <property type="project" value="UniProtKB-KW"/>
</dbReference>